<evidence type="ECO:0000313" key="2">
    <source>
        <dbReference type="Proteomes" id="UP000607281"/>
    </source>
</evidence>
<comment type="caution">
    <text evidence="1">The sequence shown here is derived from an EMBL/GenBank/DDBJ whole genome shotgun (WGS) entry which is preliminary data.</text>
</comment>
<evidence type="ECO:0000313" key="1">
    <source>
        <dbReference type="EMBL" id="MBD2346131.1"/>
    </source>
</evidence>
<dbReference type="Gene3D" id="3.30.2170.10">
    <property type="entry name" value="archaeoglobus fulgidus dsm 4304 superfamily"/>
    <property type="match status" value="1"/>
</dbReference>
<organism evidence="1 2">
    <name type="scientific">Anabaena subtropica FACHB-260</name>
    <dbReference type="NCBI Taxonomy" id="2692884"/>
    <lineage>
        <taxon>Bacteria</taxon>
        <taxon>Bacillati</taxon>
        <taxon>Cyanobacteriota</taxon>
        <taxon>Cyanophyceae</taxon>
        <taxon>Nostocales</taxon>
        <taxon>Nostocaceae</taxon>
        <taxon>Anabaena</taxon>
    </lineage>
</organism>
<proteinExistence type="inferred from homology"/>
<dbReference type="HAMAP" id="MF_00582">
    <property type="entry name" value="UPF0215"/>
    <property type="match status" value="1"/>
</dbReference>
<dbReference type="PIRSF" id="PIRSF006380">
    <property type="entry name" value="UCP006380"/>
    <property type="match status" value="1"/>
</dbReference>
<dbReference type="PANTHER" id="PTHR39518">
    <property type="entry name" value="UPF0215 PROTEIN MJ1150"/>
    <property type="match status" value="1"/>
</dbReference>
<reference evidence="1 2" key="1">
    <citation type="journal article" date="2020" name="ISME J.">
        <title>Comparative genomics reveals insights into cyanobacterial evolution and habitat adaptation.</title>
        <authorList>
            <person name="Chen M.Y."/>
            <person name="Teng W.K."/>
            <person name="Zhao L."/>
            <person name="Hu C.X."/>
            <person name="Zhou Y.K."/>
            <person name="Han B.P."/>
            <person name="Song L.R."/>
            <person name="Shu W.S."/>
        </authorList>
    </citation>
    <scope>NUCLEOTIDE SEQUENCE [LARGE SCALE GENOMIC DNA]</scope>
    <source>
        <strain evidence="1 2">FACHB-260</strain>
    </source>
</reference>
<dbReference type="PANTHER" id="PTHR39518:SF2">
    <property type="entry name" value="UPF0215 PROTEIN MJ1150"/>
    <property type="match status" value="1"/>
</dbReference>
<name>A0ABR8CSG7_9NOST</name>
<dbReference type="Pfam" id="PF01949">
    <property type="entry name" value="Endo_dU"/>
    <property type="match status" value="1"/>
</dbReference>
<dbReference type="Proteomes" id="UP000607281">
    <property type="component" value="Unassembled WGS sequence"/>
</dbReference>
<keyword evidence="2" id="KW-1185">Reference proteome</keyword>
<accession>A0ABR8CSG7</accession>
<protein>
    <submittedName>
        <fullName evidence="1">DUF99 family protein</fullName>
    </submittedName>
</protein>
<dbReference type="EMBL" id="JACJRF010000037">
    <property type="protein sequence ID" value="MBD2346131.1"/>
    <property type="molecule type" value="Genomic_DNA"/>
</dbReference>
<dbReference type="InterPro" id="IPR002802">
    <property type="entry name" value="Endo_dU"/>
</dbReference>
<sequence length="194" mass="21336">MELETLLRNRRKIRAIGFDDAPFVRHATKPVGVAGVICADTRFEGMVWGEIEADGWDATDTLCQLLIGGKFLSQIHVVLLDGISLGGFNIIDLPLLAERLERPCIAVMRKQPKLTAVIHAMQRLPHPDKRLEILRRAGTVYEHPPFYFQVCGADAGVTAQVLQQLTDCGHVPEALRLAHLIASAVVKGESGRQA</sequence>
<dbReference type="RefSeq" id="WP_190408557.1">
    <property type="nucleotide sequence ID" value="NZ_JACJRF010000037.1"/>
</dbReference>
<gene>
    <name evidence="1" type="ORF">H6G18_18555</name>
</gene>